<dbReference type="Proteomes" id="UP001634007">
    <property type="component" value="Unassembled WGS sequence"/>
</dbReference>
<keyword evidence="2 4" id="KW-0863">Zinc-finger</keyword>
<evidence type="ECO:0000256" key="2">
    <source>
        <dbReference type="ARBA" id="ARBA00022771"/>
    </source>
</evidence>
<evidence type="ECO:0000313" key="6">
    <source>
        <dbReference type="EMBL" id="KAL3732999.1"/>
    </source>
</evidence>
<dbReference type="PANTHER" id="PTHR46951:SF2">
    <property type="entry name" value="BED-TYPE DOMAIN-CONTAINING PROTEIN"/>
    <property type="match status" value="1"/>
</dbReference>
<gene>
    <name evidence="6" type="ORF">ACJRO7_022514</name>
</gene>
<keyword evidence="7" id="KW-1185">Reference proteome</keyword>
<dbReference type="InterPro" id="IPR003656">
    <property type="entry name" value="Znf_BED"/>
</dbReference>
<evidence type="ECO:0000313" key="7">
    <source>
        <dbReference type="Proteomes" id="UP001634007"/>
    </source>
</evidence>
<feature type="domain" description="BED-type" evidence="5">
    <location>
        <begin position="3"/>
        <end position="60"/>
    </location>
</feature>
<dbReference type="PROSITE" id="PS50808">
    <property type="entry name" value="ZF_BED"/>
    <property type="match status" value="1"/>
</dbReference>
<dbReference type="Pfam" id="PF02892">
    <property type="entry name" value="zf-BED"/>
    <property type="match status" value="1"/>
</dbReference>
<organism evidence="6 7">
    <name type="scientific">Eucalyptus globulus</name>
    <name type="common">Tasmanian blue gum</name>
    <dbReference type="NCBI Taxonomy" id="34317"/>
    <lineage>
        <taxon>Eukaryota</taxon>
        <taxon>Viridiplantae</taxon>
        <taxon>Streptophyta</taxon>
        <taxon>Embryophyta</taxon>
        <taxon>Tracheophyta</taxon>
        <taxon>Spermatophyta</taxon>
        <taxon>Magnoliopsida</taxon>
        <taxon>eudicotyledons</taxon>
        <taxon>Gunneridae</taxon>
        <taxon>Pentapetalae</taxon>
        <taxon>rosids</taxon>
        <taxon>malvids</taxon>
        <taxon>Myrtales</taxon>
        <taxon>Myrtaceae</taxon>
        <taxon>Myrtoideae</taxon>
        <taxon>Eucalypteae</taxon>
        <taxon>Eucalyptus</taxon>
    </lineage>
</organism>
<dbReference type="PANTHER" id="PTHR46951">
    <property type="entry name" value="BED-TYPE DOMAIN-CONTAINING PROTEIN"/>
    <property type="match status" value="1"/>
</dbReference>
<keyword evidence="3" id="KW-0862">Zinc</keyword>
<comment type="caution">
    <text evidence="6">The sequence shown here is derived from an EMBL/GenBank/DDBJ whole genome shotgun (WGS) entry which is preliminary data.</text>
</comment>
<keyword evidence="1" id="KW-0479">Metal-binding</keyword>
<dbReference type="EMBL" id="JBJKBG010000006">
    <property type="protein sequence ID" value="KAL3732999.1"/>
    <property type="molecule type" value="Genomic_DNA"/>
</dbReference>
<sequence length="122" mass="13337">MPREKDPFWQYVTFLNERNSKWKCNFCGQGNSGGATRIKAHLAGIARYGIKECEKVNDDVKAEARLMLKKVMDSSDQGVSEVGILGNVRAAPSSTSRGSNVDGGTNLQFPLGMHFQITAENG</sequence>
<name>A0ABD3K375_EUCGL</name>
<protein>
    <recommendedName>
        <fullName evidence="5">BED-type domain-containing protein</fullName>
    </recommendedName>
</protein>
<dbReference type="GO" id="GO:0008270">
    <property type="term" value="F:zinc ion binding"/>
    <property type="evidence" value="ECO:0007669"/>
    <property type="project" value="UniProtKB-KW"/>
</dbReference>
<dbReference type="AlphaFoldDB" id="A0ABD3K375"/>
<evidence type="ECO:0000256" key="4">
    <source>
        <dbReference type="PROSITE-ProRule" id="PRU00027"/>
    </source>
</evidence>
<evidence type="ECO:0000256" key="3">
    <source>
        <dbReference type="ARBA" id="ARBA00022833"/>
    </source>
</evidence>
<accession>A0ABD3K375</accession>
<evidence type="ECO:0000256" key="1">
    <source>
        <dbReference type="ARBA" id="ARBA00022723"/>
    </source>
</evidence>
<proteinExistence type="predicted"/>
<reference evidence="6 7" key="1">
    <citation type="submission" date="2024-11" db="EMBL/GenBank/DDBJ databases">
        <title>Chromosome-level genome assembly of Eucalyptus globulus Labill. provides insights into its genome evolution.</title>
        <authorList>
            <person name="Li X."/>
        </authorList>
    </citation>
    <scope>NUCLEOTIDE SEQUENCE [LARGE SCALE GENOMIC DNA]</scope>
    <source>
        <strain evidence="6">CL2024</strain>
        <tissue evidence="6">Fresh tender leaves</tissue>
    </source>
</reference>
<evidence type="ECO:0000259" key="5">
    <source>
        <dbReference type="PROSITE" id="PS50808"/>
    </source>
</evidence>